<dbReference type="InterPro" id="IPR009003">
    <property type="entry name" value="Peptidase_S1_PA"/>
</dbReference>
<dbReference type="EMBL" id="JAAQPE010000183">
    <property type="protein sequence ID" value="KAF5681453.1"/>
    <property type="molecule type" value="Genomic_DNA"/>
</dbReference>
<dbReference type="SUPFAM" id="SSF50494">
    <property type="entry name" value="Trypsin-like serine proteases"/>
    <property type="match status" value="1"/>
</dbReference>
<evidence type="ECO:0000313" key="2">
    <source>
        <dbReference type="Proteomes" id="UP000572754"/>
    </source>
</evidence>
<dbReference type="AlphaFoldDB" id="A0A8H5X4V1"/>
<name>A0A8H5X4V1_FUSCI</name>
<comment type="caution">
    <text evidence="1">The sequence shown here is derived from an EMBL/GenBank/DDBJ whole genome shotgun (WGS) entry which is preliminary data.</text>
</comment>
<organism evidence="1 2">
    <name type="scientific">Fusarium circinatum</name>
    <name type="common">Pitch canker fungus</name>
    <name type="synonym">Gibberella circinata</name>
    <dbReference type="NCBI Taxonomy" id="48490"/>
    <lineage>
        <taxon>Eukaryota</taxon>
        <taxon>Fungi</taxon>
        <taxon>Dikarya</taxon>
        <taxon>Ascomycota</taxon>
        <taxon>Pezizomycotina</taxon>
        <taxon>Sordariomycetes</taxon>
        <taxon>Hypocreomycetidae</taxon>
        <taxon>Hypocreales</taxon>
        <taxon>Nectriaceae</taxon>
        <taxon>Fusarium</taxon>
        <taxon>Fusarium fujikuroi species complex</taxon>
    </lineage>
</organism>
<protein>
    <submittedName>
        <fullName evidence="1">Uncharacterized protein</fullName>
    </submittedName>
</protein>
<proteinExistence type="predicted"/>
<accession>A0A8H5X4V1</accession>
<sequence length="551" mass="61955">MDELLATPPSREEFRSYYRGLPGTPRLVARSTTTPWDGPVSDFDEYGRILDPVEKHAVVPLWNDSAGQLRCKILEAVADIDWNAIDILRCSSTHFKDRDLVRPVILFVSVEPESTSWSNGRAVALKCRDILREHGINDVEVEIKESRITQCCSSDQDQTESEPSTAKLSPHIPTLREEGYRRESILVSEFLGTKIAPSRNPSREGTKGLYLRIRNTETVVALTCRHVVVGPEEENIDVCHDPHNRRGIVQPGNKTYQDNTEFLRSQISSTQSAINFRGSSTPVSDKRVKYLRGYKVELESSLKRLEPFESMESRTIGHVLFSPKLGLSSSSPARFRDWALIELNQKKHQTPVEKLANKVPETLHALFADPEFMLWQYVFPGRKRMHFALAGCNTFTQTGVMPEAEMRCPDFEFKVTGKTAVDEEFMRVGMYGSASGVSHGVTNTAKSVVRRFVGGVPMVSEEWCILGSVQHEKRKHFSKQGDSGASIMADDGRVVAILTCGGSGVSGCNRGIHDVSYATPIEWILEDIRGHGYDVEWMGKEFDLDYLHFRL</sequence>
<gene>
    <name evidence="1" type="ORF">FCIRC_5541</name>
</gene>
<dbReference type="Proteomes" id="UP000572754">
    <property type="component" value="Unassembled WGS sequence"/>
</dbReference>
<reference evidence="2" key="1">
    <citation type="journal article" date="2020" name="BMC Genomics">
        <title>Correction to: Identification and distribution of gene clusters required for synthesis of sphingolipid metabolism inhibitors in diverse species of the filamentous fungus Fusarium.</title>
        <authorList>
            <person name="Kim H.S."/>
            <person name="Lohmar J.M."/>
            <person name="Busman M."/>
            <person name="Brown D.W."/>
            <person name="Naumann T.A."/>
            <person name="Divon H.H."/>
            <person name="Lysoe E."/>
            <person name="Uhlig S."/>
            <person name="Proctor R.H."/>
        </authorList>
    </citation>
    <scope>NUCLEOTIDE SEQUENCE [LARGE SCALE GENOMIC DNA]</scope>
    <source>
        <strain evidence="2">NRRL 25331</strain>
    </source>
</reference>
<reference evidence="1 2" key="2">
    <citation type="submission" date="2020-05" db="EMBL/GenBank/DDBJ databases">
        <title>Identification and distribution of gene clusters putatively required for synthesis of sphingolipid metabolism inhibitors in phylogenetically diverse species of the filamentous fungus Fusarium.</title>
        <authorList>
            <person name="Kim H.-S."/>
            <person name="Busman M."/>
            <person name="Brown D.W."/>
            <person name="Divon H."/>
            <person name="Uhlig S."/>
            <person name="Proctor R.H."/>
        </authorList>
    </citation>
    <scope>NUCLEOTIDE SEQUENCE [LARGE SCALE GENOMIC DNA]</scope>
    <source>
        <strain evidence="1 2">NRRL 25331</strain>
    </source>
</reference>
<keyword evidence="2" id="KW-1185">Reference proteome</keyword>
<evidence type="ECO:0000313" key="1">
    <source>
        <dbReference type="EMBL" id="KAF5681453.1"/>
    </source>
</evidence>